<sequence>MPMPWSKWERWISTREIARERMDEGEGRRGLMPVVGCDTSGPSGVEDIWAWDTRQPLRGSVREGPVPQAPTPHYLATHTYTHKYRTVVKQIFFQLNPKRTVTCNPKAIRNKRPENSSLKSLVSGEA</sequence>
<feature type="region of interest" description="Disordered" evidence="1">
    <location>
        <begin position="105"/>
        <end position="126"/>
    </location>
</feature>
<dbReference type="EMBL" id="GL377621">
    <property type="protein sequence ID" value="EFJ15781.1"/>
    <property type="molecule type" value="Genomic_DNA"/>
</dbReference>
<gene>
    <name evidence="2" type="ORF">SELMODRAFT_422302</name>
</gene>
<dbReference type="InParanoid" id="D8SHZ6"/>
<proteinExistence type="predicted"/>
<organism evidence="3">
    <name type="scientific">Selaginella moellendorffii</name>
    <name type="common">Spikemoss</name>
    <dbReference type="NCBI Taxonomy" id="88036"/>
    <lineage>
        <taxon>Eukaryota</taxon>
        <taxon>Viridiplantae</taxon>
        <taxon>Streptophyta</taxon>
        <taxon>Embryophyta</taxon>
        <taxon>Tracheophyta</taxon>
        <taxon>Lycopodiopsida</taxon>
        <taxon>Selaginellales</taxon>
        <taxon>Selaginellaceae</taxon>
        <taxon>Selaginella</taxon>
    </lineage>
</organism>
<name>D8SHZ6_SELML</name>
<dbReference type="AlphaFoldDB" id="D8SHZ6"/>
<accession>D8SHZ6</accession>
<dbReference type="Gramene" id="EFJ15781">
    <property type="protein sequence ID" value="EFJ15781"/>
    <property type="gene ID" value="SELMODRAFT_422302"/>
</dbReference>
<dbReference type="KEGG" id="smo:SELMODRAFT_422302"/>
<evidence type="ECO:0000313" key="2">
    <source>
        <dbReference type="EMBL" id="EFJ15781.1"/>
    </source>
</evidence>
<reference evidence="2 3" key="1">
    <citation type="journal article" date="2011" name="Science">
        <title>The Selaginella genome identifies genetic changes associated with the evolution of vascular plants.</title>
        <authorList>
            <person name="Banks J.A."/>
            <person name="Nishiyama T."/>
            <person name="Hasebe M."/>
            <person name="Bowman J.L."/>
            <person name="Gribskov M."/>
            <person name="dePamphilis C."/>
            <person name="Albert V.A."/>
            <person name="Aono N."/>
            <person name="Aoyama T."/>
            <person name="Ambrose B.A."/>
            <person name="Ashton N.W."/>
            <person name="Axtell M.J."/>
            <person name="Barker E."/>
            <person name="Barker M.S."/>
            <person name="Bennetzen J.L."/>
            <person name="Bonawitz N.D."/>
            <person name="Chapple C."/>
            <person name="Cheng C."/>
            <person name="Correa L.G."/>
            <person name="Dacre M."/>
            <person name="DeBarry J."/>
            <person name="Dreyer I."/>
            <person name="Elias M."/>
            <person name="Engstrom E.M."/>
            <person name="Estelle M."/>
            <person name="Feng L."/>
            <person name="Finet C."/>
            <person name="Floyd S.K."/>
            <person name="Frommer W.B."/>
            <person name="Fujita T."/>
            <person name="Gramzow L."/>
            <person name="Gutensohn M."/>
            <person name="Harholt J."/>
            <person name="Hattori M."/>
            <person name="Heyl A."/>
            <person name="Hirai T."/>
            <person name="Hiwatashi Y."/>
            <person name="Ishikawa M."/>
            <person name="Iwata M."/>
            <person name="Karol K.G."/>
            <person name="Koehler B."/>
            <person name="Kolukisaoglu U."/>
            <person name="Kubo M."/>
            <person name="Kurata T."/>
            <person name="Lalonde S."/>
            <person name="Li K."/>
            <person name="Li Y."/>
            <person name="Litt A."/>
            <person name="Lyons E."/>
            <person name="Manning G."/>
            <person name="Maruyama T."/>
            <person name="Michael T.P."/>
            <person name="Mikami K."/>
            <person name="Miyazaki S."/>
            <person name="Morinaga S."/>
            <person name="Murata T."/>
            <person name="Mueller-Roeber B."/>
            <person name="Nelson D.R."/>
            <person name="Obara M."/>
            <person name="Oguri Y."/>
            <person name="Olmstead R.G."/>
            <person name="Onodera N."/>
            <person name="Petersen B.L."/>
            <person name="Pils B."/>
            <person name="Prigge M."/>
            <person name="Rensing S.A."/>
            <person name="Riano-Pachon D.M."/>
            <person name="Roberts A.W."/>
            <person name="Sato Y."/>
            <person name="Scheller H.V."/>
            <person name="Schulz B."/>
            <person name="Schulz C."/>
            <person name="Shakirov E.V."/>
            <person name="Shibagaki N."/>
            <person name="Shinohara N."/>
            <person name="Shippen D.E."/>
            <person name="Soerensen I."/>
            <person name="Sotooka R."/>
            <person name="Sugimoto N."/>
            <person name="Sugita M."/>
            <person name="Sumikawa N."/>
            <person name="Tanurdzic M."/>
            <person name="Theissen G."/>
            <person name="Ulvskov P."/>
            <person name="Wakazuki S."/>
            <person name="Weng J.K."/>
            <person name="Willats W.W."/>
            <person name="Wipf D."/>
            <person name="Wolf P.G."/>
            <person name="Yang L."/>
            <person name="Zimmer A.D."/>
            <person name="Zhu Q."/>
            <person name="Mitros T."/>
            <person name="Hellsten U."/>
            <person name="Loque D."/>
            <person name="Otillar R."/>
            <person name="Salamov A."/>
            <person name="Schmutz J."/>
            <person name="Shapiro H."/>
            <person name="Lindquist E."/>
            <person name="Lucas S."/>
            <person name="Rokhsar D."/>
            <person name="Grigoriev I.V."/>
        </authorList>
    </citation>
    <scope>NUCLEOTIDE SEQUENCE [LARGE SCALE GENOMIC DNA]</scope>
</reference>
<dbReference type="Proteomes" id="UP000001514">
    <property type="component" value="Unassembled WGS sequence"/>
</dbReference>
<evidence type="ECO:0000256" key="1">
    <source>
        <dbReference type="SAM" id="MobiDB-lite"/>
    </source>
</evidence>
<protein>
    <submittedName>
        <fullName evidence="2">Uncharacterized protein</fullName>
    </submittedName>
</protein>
<keyword evidence="3" id="KW-1185">Reference proteome</keyword>
<dbReference type="HOGENOM" id="CLU_1985448_0_0_1"/>
<evidence type="ECO:0000313" key="3">
    <source>
        <dbReference type="Proteomes" id="UP000001514"/>
    </source>
</evidence>